<dbReference type="PANTHER" id="PTHR30096">
    <property type="entry name" value="4,5-DOPA DIOXYGENASE EXTRADIOL-LIKE PROTEIN"/>
    <property type="match status" value="1"/>
</dbReference>
<dbReference type="PANTHER" id="PTHR30096:SF0">
    <property type="entry name" value="4,5-DOPA DIOXYGENASE EXTRADIOL-LIKE PROTEIN"/>
    <property type="match status" value="1"/>
</dbReference>
<comment type="caution">
    <text evidence="3">The sequence shown here is derived from an EMBL/GenBank/DDBJ whole genome shotgun (WGS) entry which is preliminary data.</text>
</comment>
<dbReference type="GO" id="GO:0008198">
    <property type="term" value="F:ferrous iron binding"/>
    <property type="evidence" value="ECO:0007669"/>
    <property type="project" value="InterPro"/>
</dbReference>
<dbReference type="NCBIfam" id="TIGR04336">
    <property type="entry name" value="AmmeMemoSam_B"/>
    <property type="match status" value="1"/>
</dbReference>
<dbReference type="InterPro" id="IPR004183">
    <property type="entry name" value="Xdiol_dOase_suB"/>
</dbReference>
<dbReference type="Pfam" id="PF02900">
    <property type="entry name" value="LigB"/>
    <property type="match status" value="1"/>
</dbReference>
<dbReference type="CDD" id="cd07951">
    <property type="entry name" value="ED_3B_N_AMMECR1"/>
    <property type="match status" value="1"/>
</dbReference>
<sequence length="265" mass="29004">MLSSSYITPHSPILIPAIGKINNLILDKTTQSYQKIAEQLEAEKVESIIIISPHLNSPENGWLINSTPEFQIGFGDFGDFATRGQIGGDMVLAHELKESLKNNFTIQLSSDPQLDYGSAIPLQLLSPVLKDIKIISLSHANSDRQSHLALGQALKNIIISQNKKIAVIASADLSHRLKRSSPGGYSAKGAKFDNKLIEYLNQPESASENVLQMDEKLIKDAMECGLKSICILLGILDGLEYEPKVLSYQDEIGIGYLTMAMNIIG</sequence>
<dbReference type="AlphaFoldDB" id="A0A1J4T9F7"/>
<proteinExistence type="predicted"/>
<accession>A0A1J4T9F7</accession>
<reference evidence="3 4" key="1">
    <citation type="journal article" date="2016" name="Environ. Microbiol.">
        <title>Genomic resolution of a cold subsurface aquifer community provides metabolic insights for novel microbes adapted to high CO concentrations.</title>
        <authorList>
            <person name="Probst A.J."/>
            <person name="Castelle C.J."/>
            <person name="Singh A."/>
            <person name="Brown C.T."/>
            <person name="Anantharaman K."/>
            <person name="Sharon I."/>
            <person name="Hug L.A."/>
            <person name="Burstein D."/>
            <person name="Emerson J.B."/>
            <person name="Thomas B.C."/>
            <person name="Banfield J.F."/>
        </authorList>
    </citation>
    <scope>NUCLEOTIDE SEQUENCE [LARGE SCALE GENOMIC DNA]</scope>
    <source>
        <strain evidence="3">CG1_02_41_21</strain>
    </source>
</reference>
<name>A0A1J4T9F7_9BACT</name>
<evidence type="ECO:0000259" key="2">
    <source>
        <dbReference type="Pfam" id="PF02900"/>
    </source>
</evidence>
<feature type="domain" description="Extradiol ring-cleavage dioxygenase class III enzyme subunit B" evidence="2">
    <location>
        <begin position="6"/>
        <end position="250"/>
    </location>
</feature>
<dbReference type="SUPFAM" id="SSF53213">
    <property type="entry name" value="LigB-like"/>
    <property type="match status" value="1"/>
</dbReference>
<gene>
    <name evidence="3" type="ORF">AUJ35_03280</name>
</gene>
<organism evidence="3 4">
    <name type="scientific">Candidatus Falkowbacteria bacterium CG1_02_41_21</name>
    <dbReference type="NCBI Taxonomy" id="1805147"/>
    <lineage>
        <taxon>Bacteria</taxon>
        <taxon>Candidatus Falkowiibacteriota</taxon>
    </lineage>
</organism>
<protein>
    <submittedName>
        <fullName evidence="3">AmmeMemoRadiSam system protein B</fullName>
    </submittedName>
</protein>
<evidence type="ECO:0000313" key="4">
    <source>
        <dbReference type="Proteomes" id="UP000182860"/>
    </source>
</evidence>
<dbReference type="Gene3D" id="3.40.830.10">
    <property type="entry name" value="LigB-like"/>
    <property type="match status" value="1"/>
</dbReference>
<keyword evidence="1" id="KW-0560">Oxidoreductase</keyword>
<dbReference type="EMBL" id="MNUV01000059">
    <property type="protein sequence ID" value="OIO06855.1"/>
    <property type="molecule type" value="Genomic_DNA"/>
</dbReference>
<dbReference type="Proteomes" id="UP000182860">
    <property type="component" value="Unassembled WGS sequence"/>
</dbReference>
<evidence type="ECO:0000256" key="1">
    <source>
        <dbReference type="ARBA" id="ARBA00023002"/>
    </source>
</evidence>
<dbReference type="GO" id="GO:0016702">
    <property type="term" value="F:oxidoreductase activity, acting on single donors with incorporation of molecular oxygen, incorporation of two atoms of oxygen"/>
    <property type="evidence" value="ECO:0007669"/>
    <property type="project" value="UniProtKB-ARBA"/>
</dbReference>
<evidence type="ECO:0000313" key="3">
    <source>
        <dbReference type="EMBL" id="OIO06855.1"/>
    </source>
</evidence>